<dbReference type="Proteomes" id="UP000071644">
    <property type="component" value="Unassembled WGS sequence"/>
</dbReference>
<sequence>MQVCPPARDVRAAALIKGVSAANGQRSMEVSVRLADATVQQGVGHGLAWVRARCHAAVTKL</sequence>
<dbReference type="EMBL" id="LDSN01000005">
    <property type="protein sequence ID" value="KTT19866.1"/>
    <property type="molecule type" value="Genomic_DNA"/>
</dbReference>
<gene>
    <name evidence="1" type="ORF">B2J77_12065</name>
    <name evidence="2" type="ORF">NS96R_01685</name>
</gene>
<dbReference type="Proteomes" id="UP000191010">
    <property type="component" value="Chromosome"/>
</dbReference>
<evidence type="ECO:0000313" key="1">
    <source>
        <dbReference type="EMBL" id="AQW68898.1"/>
    </source>
</evidence>
<name>A0AAJ0PGR6_9PSED</name>
<accession>A0AAJ0PGR6</accession>
<evidence type="ECO:0000313" key="2">
    <source>
        <dbReference type="EMBL" id="KTT19866.1"/>
    </source>
</evidence>
<evidence type="ECO:0000313" key="4">
    <source>
        <dbReference type="Proteomes" id="UP000191010"/>
    </source>
</evidence>
<reference evidence="2 3" key="1">
    <citation type="journal article" date="2016" name="Front. Microbiol.">
        <title>Genomic Resource of Rice Seed Associated Bacteria.</title>
        <authorList>
            <person name="Midha S."/>
            <person name="Bansal K."/>
            <person name="Sharma S."/>
            <person name="Kumar N."/>
            <person name="Patil P.P."/>
            <person name="Chaudhry V."/>
            <person name="Patil P.B."/>
        </authorList>
    </citation>
    <scope>NUCLEOTIDE SEQUENCE [LARGE SCALE GENOMIC DNA]</scope>
    <source>
        <strain evidence="2 3">NS96</strain>
    </source>
</reference>
<proteinExistence type="predicted"/>
<keyword evidence="4" id="KW-1185">Reference proteome</keyword>
<dbReference type="AlphaFoldDB" id="A0AAJ0PGR6"/>
<dbReference type="EMBL" id="CP019952">
    <property type="protein sequence ID" value="AQW68898.1"/>
    <property type="molecule type" value="Genomic_DNA"/>
</dbReference>
<organism evidence="2 3">
    <name type="scientific">Pseudomonas parafulva</name>
    <dbReference type="NCBI Taxonomy" id="157782"/>
    <lineage>
        <taxon>Bacteria</taxon>
        <taxon>Pseudomonadati</taxon>
        <taxon>Pseudomonadota</taxon>
        <taxon>Gammaproteobacteria</taxon>
        <taxon>Pseudomonadales</taxon>
        <taxon>Pseudomonadaceae</taxon>
        <taxon>Pseudomonas</taxon>
    </lineage>
</organism>
<reference evidence="1 4" key="2">
    <citation type="submission" date="2017-02" db="EMBL/GenBank/DDBJ databases">
        <authorList>
            <person name="Guo L."/>
        </authorList>
    </citation>
    <scope>NUCLEOTIDE SEQUENCE [LARGE SCALE GENOMIC DNA]</scope>
    <source>
        <strain evidence="1 4">PRS09-11288</strain>
    </source>
</reference>
<evidence type="ECO:0000313" key="3">
    <source>
        <dbReference type="Proteomes" id="UP000071644"/>
    </source>
</evidence>
<protein>
    <submittedName>
        <fullName evidence="2">Uncharacterized protein</fullName>
    </submittedName>
</protein>